<sequence>MFFLQTNLPIRFDCHTNIFSHGSAILLINSLFDRLVFPLLYSVGIISSRALSSHHLTPPYQLTLNTLEIPCKYKYSKHRKNHLKKKRNETRRNETKRNETGGNNHHNKKNNKTKQINGKIFPP</sequence>
<proteinExistence type="predicted"/>
<evidence type="ECO:0000313" key="3">
    <source>
        <dbReference type="Proteomes" id="UP000326757"/>
    </source>
</evidence>
<feature type="compositionally biased region" description="Low complexity" evidence="1">
    <location>
        <begin position="113"/>
        <end position="123"/>
    </location>
</feature>
<gene>
    <name evidence="2" type="ORF">EYC80_005106</name>
</gene>
<accession>A0A5N6KIW0</accession>
<dbReference type="Proteomes" id="UP000326757">
    <property type="component" value="Unassembled WGS sequence"/>
</dbReference>
<organism evidence="2 3">
    <name type="scientific">Monilinia laxa</name>
    <name type="common">Brown rot fungus</name>
    <name type="synonym">Sclerotinia laxa</name>
    <dbReference type="NCBI Taxonomy" id="61186"/>
    <lineage>
        <taxon>Eukaryota</taxon>
        <taxon>Fungi</taxon>
        <taxon>Dikarya</taxon>
        <taxon>Ascomycota</taxon>
        <taxon>Pezizomycotina</taxon>
        <taxon>Leotiomycetes</taxon>
        <taxon>Helotiales</taxon>
        <taxon>Sclerotiniaceae</taxon>
        <taxon>Monilinia</taxon>
    </lineage>
</organism>
<name>A0A5N6KIW0_MONLA</name>
<comment type="caution">
    <text evidence="2">The sequence shown here is derived from an EMBL/GenBank/DDBJ whole genome shotgun (WGS) entry which is preliminary data.</text>
</comment>
<feature type="compositionally biased region" description="Basic and acidic residues" evidence="1">
    <location>
        <begin position="90"/>
        <end position="99"/>
    </location>
</feature>
<keyword evidence="3" id="KW-1185">Reference proteome</keyword>
<dbReference type="EMBL" id="VIGI01000002">
    <property type="protein sequence ID" value="KAB8303723.1"/>
    <property type="molecule type" value="Genomic_DNA"/>
</dbReference>
<protein>
    <submittedName>
        <fullName evidence="2">Uncharacterized protein</fullName>
    </submittedName>
</protein>
<feature type="compositionally biased region" description="Basic residues" evidence="1">
    <location>
        <begin position="77"/>
        <end position="89"/>
    </location>
</feature>
<feature type="region of interest" description="Disordered" evidence="1">
    <location>
        <begin position="77"/>
        <end position="123"/>
    </location>
</feature>
<evidence type="ECO:0000256" key="1">
    <source>
        <dbReference type="SAM" id="MobiDB-lite"/>
    </source>
</evidence>
<reference evidence="2 3" key="1">
    <citation type="submission" date="2019-06" db="EMBL/GenBank/DDBJ databases">
        <title>Genome Sequence of the Brown Rot Fungal Pathogen Monilinia laxa.</title>
        <authorList>
            <person name="De Miccolis Angelini R.M."/>
            <person name="Landi L."/>
            <person name="Abate D."/>
            <person name="Pollastro S."/>
            <person name="Romanazzi G."/>
            <person name="Faretra F."/>
        </authorList>
    </citation>
    <scope>NUCLEOTIDE SEQUENCE [LARGE SCALE GENOMIC DNA]</scope>
    <source>
        <strain evidence="2 3">Mlax316</strain>
    </source>
</reference>
<evidence type="ECO:0000313" key="2">
    <source>
        <dbReference type="EMBL" id="KAB8303723.1"/>
    </source>
</evidence>
<dbReference type="AlphaFoldDB" id="A0A5N6KIW0"/>